<sequence length="123" mass="13771">MTVVATWIDVIAASSEEKQRYQQYKLRKQQLPQEHRAAVDAVERYLVYRGVITSGDILLTLLDDLMILFEECAADGTPVRAIVGDEPVAFAESLLDNHAEGQWIAKERRRLDQAIAGILSATD</sequence>
<proteinExistence type="predicted"/>
<accession>A0ABN2MED0</accession>
<gene>
    <name evidence="1" type="ORF">GCM10009750_02580</name>
</gene>
<dbReference type="RefSeq" id="WP_157425815.1">
    <property type="nucleotide sequence ID" value="NZ_BAAANK010000001.1"/>
</dbReference>
<dbReference type="Gene3D" id="1.10.1900.10">
    <property type="entry name" value="c-terminal domain of poly(a) binding protein"/>
    <property type="match status" value="1"/>
</dbReference>
<organism evidence="1 2">
    <name type="scientific">Agromyces salentinus</name>
    <dbReference type="NCBI Taxonomy" id="269421"/>
    <lineage>
        <taxon>Bacteria</taxon>
        <taxon>Bacillati</taxon>
        <taxon>Actinomycetota</taxon>
        <taxon>Actinomycetes</taxon>
        <taxon>Micrococcales</taxon>
        <taxon>Microbacteriaceae</taxon>
        <taxon>Agromyces</taxon>
    </lineage>
</organism>
<dbReference type="InterPro" id="IPR008316">
    <property type="entry name" value="UCP029876"/>
</dbReference>
<evidence type="ECO:0000313" key="2">
    <source>
        <dbReference type="Proteomes" id="UP001501746"/>
    </source>
</evidence>
<name>A0ABN2MED0_9MICO</name>
<comment type="caution">
    <text evidence="1">The sequence shown here is derived from an EMBL/GenBank/DDBJ whole genome shotgun (WGS) entry which is preliminary data.</text>
</comment>
<dbReference type="Proteomes" id="UP001501746">
    <property type="component" value="Unassembled WGS sequence"/>
</dbReference>
<dbReference type="Pfam" id="PF06304">
    <property type="entry name" value="DUF1048"/>
    <property type="match status" value="1"/>
</dbReference>
<evidence type="ECO:0000313" key="1">
    <source>
        <dbReference type="EMBL" id="GAA1823542.1"/>
    </source>
</evidence>
<dbReference type="SUPFAM" id="SSF158560">
    <property type="entry name" value="BH3980-like"/>
    <property type="match status" value="1"/>
</dbReference>
<dbReference type="EMBL" id="BAAANK010000001">
    <property type="protein sequence ID" value="GAA1823542.1"/>
    <property type="molecule type" value="Genomic_DNA"/>
</dbReference>
<protein>
    <recommendedName>
        <fullName evidence="3">DUF1048 domain-containing protein</fullName>
    </recommendedName>
</protein>
<evidence type="ECO:0008006" key="3">
    <source>
        <dbReference type="Google" id="ProtNLM"/>
    </source>
</evidence>
<reference evidence="1 2" key="1">
    <citation type="journal article" date="2019" name="Int. J. Syst. Evol. Microbiol.">
        <title>The Global Catalogue of Microorganisms (GCM) 10K type strain sequencing project: providing services to taxonomists for standard genome sequencing and annotation.</title>
        <authorList>
            <consortium name="The Broad Institute Genomics Platform"/>
            <consortium name="The Broad Institute Genome Sequencing Center for Infectious Disease"/>
            <person name="Wu L."/>
            <person name="Ma J."/>
        </authorList>
    </citation>
    <scope>NUCLEOTIDE SEQUENCE [LARGE SCALE GENOMIC DNA]</scope>
    <source>
        <strain evidence="1 2">JCM 14323</strain>
    </source>
</reference>
<keyword evidence="2" id="KW-1185">Reference proteome</keyword>